<comment type="caution">
    <text evidence="1">The sequence shown here is derived from an EMBL/GenBank/DDBJ whole genome shotgun (WGS) entry which is preliminary data.</text>
</comment>
<gene>
    <name evidence="1" type="ORF">K488DRAFT_53684</name>
</gene>
<name>A0ACB8QG77_9AGAM</name>
<keyword evidence="2" id="KW-1185">Reference proteome</keyword>
<reference evidence="1" key="2">
    <citation type="journal article" date="2022" name="New Phytol.">
        <title>Evolutionary transition to the ectomycorrhizal habit in the genomes of a hyperdiverse lineage of mushroom-forming fungi.</title>
        <authorList>
            <person name="Looney B."/>
            <person name="Miyauchi S."/>
            <person name="Morin E."/>
            <person name="Drula E."/>
            <person name="Courty P.E."/>
            <person name="Kohler A."/>
            <person name="Kuo A."/>
            <person name="LaButti K."/>
            <person name="Pangilinan J."/>
            <person name="Lipzen A."/>
            <person name="Riley R."/>
            <person name="Andreopoulos W."/>
            <person name="He G."/>
            <person name="Johnson J."/>
            <person name="Nolan M."/>
            <person name="Tritt A."/>
            <person name="Barry K.W."/>
            <person name="Grigoriev I.V."/>
            <person name="Nagy L.G."/>
            <person name="Hibbett D."/>
            <person name="Henrissat B."/>
            <person name="Matheny P.B."/>
            <person name="Labbe J."/>
            <person name="Martin F.M."/>
        </authorList>
    </citation>
    <scope>NUCLEOTIDE SEQUENCE</scope>
    <source>
        <strain evidence="1">EC-137</strain>
    </source>
</reference>
<evidence type="ECO:0000313" key="2">
    <source>
        <dbReference type="Proteomes" id="UP000814128"/>
    </source>
</evidence>
<proteinExistence type="predicted"/>
<organism evidence="1 2">
    <name type="scientific">Vararia minispora EC-137</name>
    <dbReference type="NCBI Taxonomy" id="1314806"/>
    <lineage>
        <taxon>Eukaryota</taxon>
        <taxon>Fungi</taxon>
        <taxon>Dikarya</taxon>
        <taxon>Basidiomycota</taxon>
        <taxon>Agaricomycotina</taxon>
        <taxon>Agaricomycetes</taxon>
        <taxon>Russulales</taxon>
        <taxon>Lachnocladiaceae</taxon>
        <taxon>Vararia</taxon>
    </lineage>
</organism>
<sequence length="298" mass="33330">MPKGRKSSFPTISAAIASPTIVVPGAVVHTQYDVNSPPPKPTEGRWTRFVCISDTHEHEFPVPPGDVLVHAGDLTHTGQVRGVRAAAAWLSSMPHPHKIVIAGNHDLTFHTSWYPDNWRRWHVRAPEDMHEAKGLFTNEAARNANITYLEDAGCEVQVGTGGKTWSFYGSPWQPEFYNWAFNYKRGPEAKQVVSKFPKTDILITHGPPYSILDETEGGERVGCEELSTRVAELRPRLHVFGHIHEGHGAVVHEWAVGNRVERTVFVNAANWPQGKQRMPFQQFGHGAFMPVIVDLLEE</sequence>
<dbReference type="Proteomes" id="UP000814128">
    <property type="component" value="Unassembled WGS sequence"/>
</dbReference>
<protein>
    <submittedName>
        <fullName evidence="1">Metallo-dependent phosphatase</fullName>
    </submittedName>
</protein>
<evidence type="ECO:0000313" key="1">
    <source>
        <dbReference type="EMBL" id="KAI0030690.1"/>
    </source>
</evidence>
<accession>A0ACB8QG77</accession>
<dbReference type="EMBL" id="MU273609">
    <property type="protein sequence ID" value="KAI0030690.1"/>
    <property type="molecule type" value="Genomic_DNA"/>
</dbReference>
<reference evidence="1" key="1">
    <citation type="submission" date="2021-02" db="EMBL/GenBank/DDBJ databases">
        <authorList>
            <consortium name="DOE Joint Genome Institute"/>
            <person name="Ahrendt S."/>
            <person name="Looney B.P."/>
            <person name="Miyauchi S."/>
            <person name="Morin E."/>
            <person name="Drula E."/>
            <person name="Courty P.E."/>
            <person name="Chicoki N."/>
            <person name="Fauchery L."/>
            <person name="Kohler A."/>
            <person name="Kuo A."/>
            <person name="Labutti K."/>
            <person name="Pangilinan J."/>
            <person name="Lipzen A."/>
            <person name="Riley R."/>
            <person name="Andreopoulos W."/>
            <person name="He G."/>
            <person name="Johnson J."/>
            <person name="Barry K.W."/>
            <person name="Grigoriev I.V."/>
            <person name="Nagy L."/>
            <person name="Hibbett D."/>
            <person name="Henrissat B."/>
            <person name="Matheny P.B."/>
            <person name="Labbe J."/>
            <person name="Martin F."/>
        </authorList>
    </citation>
    <scope>NUCLEOTIDE SEQUENCE</scope>
    <source>
        <strain evidence="1">EC-137</strain>
    </source>
</reference>